<organism evidence="8 9">
    <name type="scientific">Companilactobacillus allii</name>
    <dbReference type="NCBI Taxonomy" id="1847728"/>
    <lineage>
        <taxon>Bacteria</taxon>
        <taxon>Bacillati</taxon>
        <taxon>Bacillota</taxon>
        <taxon>Bacilli</taxon>
        <taxon>Lactobacillales</taxon>
        <taxon>Lactobacillaceae</taxon>
        <taxon>Companilactobacillus</taxon>
    </lineage>
</organism>
<evidence type="ECO:0000259" key="7">
    <source>
        <dbReference type="PROSITE" id="PS50930"/>
    </source>
</evidence>
<evidence type="ECO:0008006" key="10">
    <source>
        <dbReference type="Google" id="ProtNLM"/>
    </source>
</evidence>
<keyword evidence="5" id="KW-0597">Phosphoprotein</keyword>
<dbReference type="Gene3D" id="2.40.50.1020">
    <property type="entry name" value="LytTr DNA-binding domain"/>
    <property type="match status" value="1"/>
</dbReference>
<dbReference type="KEGG" id="lalw:BTM29_11980"/>
<evidence type="ECO:0000256" key="4">
    <source>
        <dbReference type="ARBA" id="ARBA00037164"/>
    </source>
</evidence>
<protein>
    <recommendedName>
        <fullName evidence="10">HTH LytTR-type domain-containing protein</fullName>
    </recommendedName>
</protein>
<dbReference type="GO" id="GO:0003677">
    <property type="term" value="F:DNA binding"/>
    <property type="evidence" value="ECO:0007669"/>
    <property type="project" value="InterPro"/>
</dbReference>
<dbReference type="SMART" id="SM00850">
    <property type="entry name" value="LytTR"/>
    <property type="match status" value="1"/>
</dbReference>
<reference evidence="9" key="1">
    <citation type="submission" date="2016-12" db="EMBL/GenBank/DDBJ databases">
        <authorList>
            <person name="Jung M.Y."/>
            <person name="Lee S.H."/>
        </authorList>
    </citation>
    <scope>NUCLEOTIDE SEQUENCE [LARGE SCALE GENOMIC DNA]</scope>
    <source>
        <strain evidence="9">WiKim39</strain>
    </source>
</reference>
<keyword evidence="3" id="KW-0010">Activator</keyword>
<dbReference type="InterPro" id="IPR007492">
    <property type="entry name" value="LytTR_DNA-bd_dom"/>
</dbReference>
<name>A0A1P8Q5V6_9LACO</name>
<dbReference type="Gene3D" id="3.40.50.2300">
    <property type="match status" value="1"/>
</dbReference>
<dbReference type="GO" id="GO:0000156">
    <property type="term" value="F:phosphorelay response regulator activity"/>
    <property type="evidence" value="ECO:0007669"/>
    <property type="project" value="InterPro"/>
</dbReference>
<dbReference type="Pfam" id="PF04397">
    <property type="entry name" value="LytTR"/>
    <property type="match status" value="1"/>
</dbReference>
<dbReference type="OrthoDB" id="9809318at2"/>
<dbReference type="InterPro" id="IPR001789">
    <property type="entry name" value="Sig_transdc_resp-reg_receiver"/>
</dbReference>
<dbReference type="InterPro" id="IPR011006">
    <property type="entry name" value="CheY-like_superfamily"/>
</dbReference>
<dbReference type="RefSeq" id="WP_076618288.1">
    <property type="nucleotide sequence ID" value="NZ_CP019323.1"/>
</dbReference>
<feature type="domain" description="HTH LytTR-type" evidence="7">
    <location>
        <begin position="148"/>
        <end position="253"/>
    </location>
</feature>
<dbReference type="PROSITE" id="PS50110">
    <property type="entry name" value="RESPONSE_REGULATORY"/>
    <property type="match status" value="1"/>
</dbReference>
<dbReference type="STRING" id="1847728.BTM29_11980"/>
<gene>
    <name evidence="8" type="ORF">BTM29_11980</name>
</gene>
<dbReference type="Proteomes" id="UP000187499">
    <property type="component" value="Chromosome"/>
</dbReference>
<keyword evidence="2" id="KW-0902">Two-component regulatory system</keyword>
<dbReference type="AlphaFoldDB" id="A0A1P8Q5V6"/>
<evidence type="ECO:0000256" key="2">
    <source>
        <dbReference type="ARBA" id="ARBA00023012"/>
    </source>
</evidence>
<evidence type="ECO:0000259" key="6">
    <source>
        <dbReference type="PROSITE" id="PS50110"/>
    </source>
</evidence>
<accession>A0A1P8Q5V6</accession>
<proteinExistence type="predicted"/>
<feature type="modified residue" description="4-aspartylphosphate" evidence="5">
    <location>
        <position position="62"/>
    </location>
</feature>
<evidence type="ECO:0000256" key="1">
    <source>
        <dbReference type="ARBA" id="ARBA00022490"/>
    </source>
</evidence>
<dbReference type="InterPro" id="IPR046947">
    <property type="entry name" value="LytR-like"/>
</dbReference>
<evidence type="ECO:0000313" key="9">
    <source>
        <dbReference type="Proteomes" id="UP000187499"/>
    </source>
</evidence>
<dbReference type="PANTHER" id="PTHR37299">
    <property type="entry name" value="TRANSCRIPTIONAL REGULATOR-RELATED"/>
    <property type="match status" value="1"/>
</dbReference>
<evidence type="ECO:0000256" key="3">
    <source>
        <dbReference type="ARBA" id="ARBA00023159"/>
    </source>
</evidence>
<feature type="domain" description="Response regulatory" evidence="6">
    <location>
        <begin position="4"/>
        <end position="128"/>
    </location>
</feature>
<keyword evidence="9" id="KW-1185">Reference proteome</keyword>
<sequence length="253" mass="29657">MSYSIVICEDKFNQTCGLSNIIKDYIQFHDEFSDNILKVKTPTEILEYVCNHNIHGGIYFLDADLKYSVNIMDLADKIRNSDVLSKIIFVTMYDELIQLAFERRIEAIGYIIKDQPYVTFREEIQDILSISCKRIDEARKINNQSNIFTFSINNKIYNIEKAEIILVETSVTSHKVNIYTETNKFEFYGKLKEISKQYPYLLRINKSCLANPKAIKVADFSKNEILFKEGFIRHFSPLSRQKLKIELKNKLVF</sequence>
<comment type="function">
    <text evidence="4">Required for high-level post-exponential phase expression of a series of secreted proteins.</text>
</comment>
<dbReference type="SUPFAM" id="SSF52172">
    <property type="entry name" value="CheY-like"/>
    <property type="match status" value="1"/>
</dbReference>
<dbReference type="PROSITE" id="PS50930">
    <property type="entry name" value="HTH_LYTTR"/>
    <property type="match status" value="1"/>
</dbReference>
<evidence type="ECO:0000313" key="8">
    <source>
        <dbReference type="EMBL" id="APX73220.1"/>
    </source>
</evidence>
<keyword evidence="1" id="KW-0963">Cytoplasm</keyword>
<dbReference type="EMBL" id="CP019323">
    <property type="protein sequence ID" value="APX73220.1"/>
    <property type="molecule type" value="Genomic_DNA"/>
</dbReference>
<evidence type="ECO:0000256" key="5">
    <source>
        <dbReference type="PROSITE-ProRule" id="PRU00169"/>
    </source>
</evidence>
<dbReference type="PANTHER" id="PTHR37299:SF3">
    <property type="entry name" value="STAGE 0 SPORULATION PROTEIN A HOMOLOG"/>
    <property type="match status" value="1"/>
</dbReference>